<dbReference type="InterPro" id="IPR036937">
    <property type="entry name" value="Adhesion_dom_fimbrial_sf"/>
</dbReference>
<dbReference type="Gene3D" id="2.60.40.1090">
    <property type="entry name" value="Fimbrial-type adhesion domain"/>
    <property type="match status" value="1"/>
</dbReference>
<feature type="domain" description="Fimbrial-type adhesion" evidence="1">
    <location>
        <begin position="49"/>
        <end position="183"/>
    </location>
</feature>
<accession>A0ABX9G8C2</accession>
<proteinExistence type="predicted"/>
<evidence type="ECO:0000313" key="3">
    <source>
        <dbReference type="Proteomes" id="UP000252124"/>
    </source>
</evidence>
<reference evidence="2 3" key="1">
    <citation type="submission" date="2018-06" db="EMBL/GenBank/DDBJ databases">
        <title>Genomic Encyclopedia of Type Strains, Phase III (KMG-III): the genomes of soil and plant-associated and newly described type strains.</title>
        <authorList>
            <person name="Whitman W."/>
        </authorList>
    </citation>
    <scope>NUCLEOTIDE SEQUENCE [LARGE SCALE GENOMIC DNA]</scope>
    <source>
        <strain evidence="2 3">CECT 7342</strain>
    </source>
</reference>
<evidence type="ECO:0000313" key="2">
    <source>
        <dbReference type="EMBL" id="RBP18667.1"/>
    </source>
</evidence>
<dbReference type="RefSeq" id="WP_088589980.1">
    <property type="nucleotide sequence ID" value="NZ_CADIJU010000007.1"/>
</dbReference>
<protein>
    <submittedName>
        <fullName evidence="2">Type 1 fimbria pilin</fullName>
    </submittedName>
</protein>
<name>A0ABX9G8C2_9BURK</name>
<organism evidence="2 3">
    <name type="scientific">Achromobacter marplatensis</name>
    <dbReference type="NCBI Taxonomy" id="470868"/>
    <lineage>
        <taxon>Bacteria</taxon>
        <taxon>Pseudomonadati</taxon>
        <taxon>Pseudomonadota</taxon>
        <taxon>Betaproteobacteria</taxon>
        <taxon>Burkholderiales</taxon>
        <taxon>Alcaligenaceae</taxon>
        <taxon>Achromobacter</taxon>
    </lineage>
</organism>
<evidence type="ECO:0000259" key="1">
    <source>
        <dbReference type="Pfam" id="PF00419"/>
    </source>
</evidence>
<dbReference type="PANTHER" id="PTHR33420:SF34">
    <property type="entry name" value="MINOR FIMBRIAL SUBUNIT"/>
    <property type="match status" value="1"/>
</dbReference>
<comment type="caution">
    <text evidence="2">The sequence shown here is derived from an EMBL/GenBank/DDBJ whole genome shotgun (WGS) entry which is preliminary data.</text>
</comment>
<sequence>MTDATALSRQRQPRRAGSLLATYAVLTLMLAPPSLSQAQSDVTTKQVRIQISGTIRAKVPCIINDNQPINIPFGDVQISRIDGNYKMAVIPYTLDCKRAGSYALKMKISGDGADFNTDLLGIPTRSSLGIALKRGTASIALNDWFSLNPASPPTLQAVLVAHSTGKITGGEFSAAATMVVDYQ</sequence>
<dbReference type="InterPro" id="IPR000259">
    <property type="entry name" value="Adhesion_dom_fimbrial"/>
</dbReference>
<dbReference type="Proteomes" id="UP000252124">
    <property type="component" value="Unassembled WGS sequence"/>
</dbReference>
<dbReference type="Pfam" id="PF00419">
    <property type="entry name" value="Fimbrial"/>
    <property type="match status" value="1"/>
</dbReference>
<keyword evidence="3" id="KW-1185">Reference proteome</keyword>
<dbReference type="GeneID" id="99731777"/>
<dbReference type="InterPro" id="IPR050263">
    <property type="entry name" value="Bact_Fimbrial_Adh_Pro"/>
</dbReference>
<dbReference type="EMBL" id="QNRM01000006">
    <property type="protein sequence ID" value="RBP18667.1"/>
    <property type="molecule type" value="Genomic_DNA"/>
</dbReference>
<gene>
    <name evidence="2" type="ORF">DFP87_106206</name>
</gene>
<dbReference type="InterPro" id="IPR008966">
    <property type="entry name" value="Adhesion_dom_sf"/>
</dbReference>
<dbReference type="SUPFAM" id="SSF49401">
    <property type="entry name" value="Bacterial adhesins"/>
    <property type="match status" value="1"/>
</dbReference>
<dbReference type="PANTHER" id="PTHR33420">
    <property type="entry name" value="FIMBRIAL SUBUNIT ELFA-RELATED"/>
    <property type="match status" value="1"/>
</dbReference>